<evidence type="ECO:0000256" key="8">
    <source>
        <dbReference type="ARBA" id="ARBA00023136"/>
    </source>
</evidence>
<dbReference type="Pfam" id="PF00664">
    <property type="entry name" value="ABC_membrane"/>
    <property type="match status" value="1"/>
</dbReference>
<accession>A0A0V8M044</accession>
<dbReference type="InterPro" id="IPR036640">
    <property type="entry name" value="ABC1_TM_sf"/>
</dbReference>
<keyword evidence="3" id="KW-1003">Cell membrane</keyword>
<evidence type="ECO:0000256" key="7">
    <source>
        <dbReference type="ARBA" id="ARBA00022989"/>
    </source>
</evidence>
<dbReference type="PROSITE" id="PS50929">
    <property type="entry name" value="ABC_TM1F"/>
    <property type="match status" value="1"/>
</dbReference>
<proteinExistence type="predicted"/>
<feature type="domain" description="ABC transporter" evidence="11">
    <location>
        <begin position="392"/>
        <end position="626"/>
    </location>
</feature>
<feature type="transmembrane region" description="Helical" evidence="10">
    <location>
        <begin position="305"/>
        <end position="323"/>
    </location>
</feature>
<organism evidence="13 14">
    <name type="scientific">Dehalococcoides mccartyi</name>
    <dbReference type="NCBI Taxonomy" id="61435"/>
    <lineage>
        <taxon>Bacteria</taxon>
        <taxon>Bacillati</taxon>
        <taxon>Chloroflexota</taxon>
        <taxon>Dehalococcoidia</taxon>
        <taxon>Dehalococcoidales</taxon>
        <taxon>Dehalococcoidaceae</taxon>
        <taxon>Dehalococcoides</taxon>
    </lineage>
</organism>
<feature type="transmembrane region" description="Helical" evidence="10">
    <location>
        <begin position="59"/>
        <end position="79"/>
    </location>
</feature>
<feature type="domain" description="ABC transmembrane type-1" evidence="12">
    <location>
        <begin position="64"/>
        <end position="358"/>
    </location>
</feature>
<keyword evidence="6 13" id="KW-0067">ATP-binding</keyword>
<keyword evidence="8 10" id="KW-0472">Membrane</keyword>
<comment type="caution">
    <text evidence="13">The sequence shown here is derived from an EMBL/GenBank/DDBJ whole genome shotgun (WGS) entry which is preliminary data.</text>
</comment>
<dbReference type="RefSeq" id="WP_081042214.1">
    <property type="nucleotide sequence ID" value="NZ_JGYD01000025.1"/>
</dbReference>
<dbReference type="InterPro" id="IPR039421">
    <property type="entry name" value="Type_1_exporter"/>
</dbReference>
<dbReference type="InterPro" id="IPR017871">
    <property type="entry name" value="ABC_transporter-like_CS"/>
</dbReference>
<dbReference type="eggNOG" id="COG1132">
    <property type="taxonomic scope" value="Bacteria"/>
</dbReference>
<dbReference type="PANTHER" id="PTHR43394">
    <property type="entry name" value="ATP-DEPENDENT PERMEASE MDL1, MITOCHONDRIAL"/>
    <property type="match status" value="1"/>
</dbReference>
<dbReference type="GO" id="GO:0015421">
    <property type="term" value="F:ABC-type oligopeptide transporter activity"/>
    <property type="evidence" value="ECO:0007669"/>
    <property type="project" value="TreeGrafter"/>
</dbReference>
<protein>
    <submittedName>
        <fullName evidence="13">Multidrug ABC transporter ATP-binding protein</fullName>
    </submittedName>
</protein>
<dbReference type="InterPro" id="IPR003593">
    <property type="entry name" value="AAA+_ATPase"/>
</dbReference>
<dbReference type="InterPro" id="IPR027417">
    <property type="entry name" value="P-loop_NTPase"/>
</dbReference>
<dbReference type="SMART" id="SM00382">
    <property type="entry name" value="AAA"/>
    <property type="match status" value="1"/>
</dbReference>
<evidence type="ECO:0000259" key="12">
    <source>
        <dbReference type="PROSITE" id="PS50929"/>
    </source>
</evidence>
<dbReference type="SUPFAM" id="SSF52540">
    <property type="entry name" value="P-loop containing nucleoside triphosphate hydrolases"/>
    <property type="match status" value="1"/>
</dbReference>
<dbReference type="Gene3D" id="3.40.50.300">
    <property type="entry name" value="P-loop containing nucleotide triphosphate hydrolases"/>
    <property type="match status" value="1"/>
</dbReference>
<keyword evidence="2" id="KW-0813">Transport</keyword>
<dbReference type="Gene3D" id="1.20.1560.10">
    <property type="entry name" value="ABC transporter type 1, transmembrane domain"/>
    <property type="match status" value="1"/>
</dbReference>
<dbReference type="AlphaFoldDB" id="A0A0V8M044"/>
<dbReference type="Pfam" id="PF00005">
    <property type="entry name" value="ABC_tran"/>
    <property type="match status" value="1"/>
</dbReference>
<evidence type="ECO:0000256" key="1">
    <source>
        <dbReference type="ARBA" id="ARBA00004651"/>
    </source>
</evidence>
<feature type="transmembrane region" description="Helical" evidence="10">
    <location>
        <begin position="217"/>
        <end position="235"/>
    </location>
</feature>
<dbReference type="PROSITE" id="PS50893">
    <property type="entry name" value="ABC_TRANSPORTER_2"/>
    <property type="match status" value="1"/>
</dbReference>
<dbReference type="FunFam" id="1.20.1560.10:FF:000011">
    <property type="entry name" value="Multidrug ABC transporter ATP-binding protein"/>
    <property type="match status" value="1"/>
</dbReference>
<dbReference type="InterPro" id="IPR003439">
    <property type="entry name" value="ABC_transporter-like_ATP-bd"/>
</dbReference>
<sequence>MSQNRNTPQLRMPTGGRPMGGGMHMGGGPMGGMRMAQSGEKARNFKDTMASLLKYLTPYRFPLIIALVLAILGTVFTIIGPKLLGNATTKLFEGLVSKVTNAAGAGIDFTYIGNIVLILVGLYVISAICSYIMGYIMTGVSIKVTYDLRKQIAEKINRLPMKFFDNKTYGEVLSHVTNDVDLISNTLTQSMSQMVTSIVTILGVLVMMFTINWVMALASLIIVPISIGLISMIVGRSQKYFRKQQDYLGHINGHVEEMYSAHNVMKAFNGEAKSIAKFKGLNEELYGASWKAQFLSSIMMPMMNFIGNLSYVVVCILGGFLAIQKTIQVGDILAFVQYVRSFTQPLAQTANIVNVLQSTAAAAERIFEFLGEAEEVPEPSNPVRLKDISGAVSFKDVSFGYSSAKTIIKDFNADIKPGQRVAIVGPTGAGKTTMVKLLMRFYDVNSGAILVDGVNIQDIKRQEYRSAFGMVLQDTWLFNGSIMDNIRFGKLDATDEEVYTAAKTAYVDHFIHTLPSGYEMIMNEESSNISQGQKQLLTIARAVLANPKILILDEATSSVDTRTEMLIQQAMENLMKGRTAFIIAHRLSTIRNADIILVMKDGAIVEQGSHETLLEANGFYASLYNSQFEAGPAEADT</sequence>
<dbReference type="Proteomes" id="UP000053577">
    <property type="component" value="Unassembled WGS sequence"/>
</dbReference>
<feature type="transmembrane region" description="Helical" evidence="10">
    <location>
        <begin position="111"/>
        <end position="133"/>
    </location>
</feature>
<evidence type="ECO:0000313" key="13">
    <source>
        <dbReference type="EMBL" id="KSV17143.1"/>
    </source>
</evidence>
<dbReference type="SUPFAM" id="SSF90123">
    <property type="entry name" value="ABC transporter transmembrane region"/>
    <property type="match status" value="1"/>
</dbReference>
<name>A0A0V8M044_9CHLR</name>
<dbReference type="CDD" id="cd18547">
    <property type="entry name" value="ABC_6TM_Tm288_like"/>
    <property type="match status" value="1"/>
</dbReference>
<evidence type="ECO:0000313" key="14">
    <source>
        <dbReference type="Proteomes" id="UP000053577"/>
    </source>
</evidence>
<dbReference type="GO" id="GO:0005886">
    <property type="term" value="C:plasma membrane"/>
    <property type="evidence" value="ECO:0007669"/>
    <property type="project" value="UniProtKB-SubCell"/>
</dbReference>
<evidence type="ECO:0000256" key="4">
    <source>
        <dbReference type="ARBA" id="ARBA00022692"/>
    </source>
</evidence>
<evidence type="ECO:0000256" key="3">
    <source>
        <dbReference type="ARBA" id="ARBA00022475"/>
    </source>
</evidence>
<dbReference type="InterPro" id="IPR011527">
    <property type="entry name" value="ABC1_TM_dom"/>
</dbReference>
<dbReference type="GO" id="GO:0016887">
    <property type="term" value="F:ATP hydrolysis activity"/>
    <property type="evidence" value="ECO:0007669"/>
    <property type="project" value="InterPro"/>
</dbReference>
<feature type="region of interest" description="Disordered" evidence="9">
    <location>
        <begin position="1"/>
        <end position="23"/>
    </location>
</feature>
<evidence type="ECO:0000256" key="5">
    <source>
        <dbReference type="ARBA" id="ARBA00022741"/>
    </source>
</evidence>
<reference evidence="13 14" key="1">
    <citation type="journal article" date="2015" name="Sci. Rep.">
        <title>A comparative genomics and reductive dehalogenase gene transcription study of two chloroethene-respiring bacteria, Dehalococcoides mccartyi strains MB and 11a.</title>
        <authorList>
            <person name="Low A."/>
            <person name="Shen Z."/>
            <person name="Cheng D."/>
            <person name="Rogers M.J."/>
            <person name="Lee P.K."/>
            <person name="He J."/>
        </authorList>
    </citation>
    <scope>NUCLEOTIDE SEQUENCE [LARGE SCALE GENOMIC DNA]</scope>
    <source>
        <strain evidence="13 14">MB</strain>
    </source>
</reference>
<gene>
    <name evidence="13" type="ORF">DA01_06860</name>
</gene>
<dbReference type="EMBL" id="JGYD01000025">
    <property type="protein sequence ID" value="KSV17143.1"/>
    <property type="molecule type" value="Genomic_DNA"/>
</dbReference>
<dbReference type="PANTHER" id="PTHR43394:SF1">
    <property type="entry name" value="ATP-BINDING CASSETTE SUB-FAMILY B MEMBER 10, MITOCHONDRIAL"/>
    <property type="match status" value="1"/>
</dbReference>
<dbReference type="CDD" id="cd03254">
    <property type="entry name" value="ABCC_Glucan_exporter_like"/>
    <property type="match status" value="1"/>
</dbReference>
<evidence type="ECO:0000256" key="9">
    <source>
        <dbReference type="SAM" id="MobiDB-lite"/>
    </source>
</evidence>
<keyword evidence="7 10" id="KW-1133">Transmembrane helix</keyword>
<comment type="subcellular location">
    <subcellularLocation>
        <location evidence="1">Cell membrane</location>
        <topology evidence="1">Multi-pass membrane protein</topology>
    </subcellularLocation>
</comment>
<dbReference type="FunFam" id="3.40.50.300:FF:000287">
    <property type="entry name" value="Multidrug ABC transporter ATP-binding protein"/>
    <property type="match status" value="1"/>
</dbReference>
<feature type="transmembrane region" description="Helical" evidence="10">
    <location>
        <begin position="194"/>
        <end position="211"/>
    </location>
</feature>
<dbReference type="OrthoDB" id="9762778at2"/>
<dbReference type="PROSITE" id="PS00211">
    <property type="entry name" value="ABC_TRANSPORTER_1"/>
    <property type="match status" value="1"/>
</dbReference>
<evidence type="ECO:0000256" key="10">
    <source>
        <dbReference type="SAM" id="Phobius"/>
    </source>
</evidence>
<dbReference type="PATRIC" id="fig|61435.5.peg.1349"/>
<dbReference type="GO" id="GO:0005524">
    <property type="term" value="F:ATP binding"/>
    <property type="evidence" value="ECO:0007669"/>
    <property type="project" value="UniProtKB-KW"/>
</dbReference>
<keyword evidence="5" id="KW-0547">Nucleotide-binding</keyword>
<evidence type="ECO:0000259" key="11">
    <source>
        <dbReference type="PROSITE" id="PS50893"/>
    </source>
</evidence>
<keyword evidence="4 10" id="KW-0812">Transmembrane</keyword>
<evidence type="ECO:0000256" key="6">
    <source>
        <dbReference type="ARBA" id="ARBA00022840"/>
    </source>
</evidence>
<evidence type="ECO:0000256" key="2">
    <source>
        <dbReference type="ARBA" id="ARBA00022448"/>
    </source>
</evidence>